<feature type="transmembrane region" description="Helical" evidence="1">
    <location>
        <begin position="12"/>
        <end position="35"/>
    </location>
</feature>
<keyword evidence="1" id="KW-1133">Transmembrane helix</keyword>
<dbReference type="AlphaFoldDB" id="A0A1G9WA49"/>
<dbReference type="Proteomes" id="UP000199440">
    <property type="component" value="Unassembled WGS sequence"/>
</dbReference>
<feature type="transmembrane region" description="Helical" evidence="1">
    <location>
        <begin position="66"/>
        <end position="85"/>
    </location>
</feature>
<evidence type="ECO:0000313" key="3">
    <source>
        <dbReference type="Proteomes" id="UP000199440"/>
    </source>
</evidence>
<gene>
    <name evidence="2" type="ORF">SAMN04488514_11521</name>
</gene>
<keyword evidence="1" id="KW-0812">Transmembrane</keyword>
<dbReference type="OrthoDB" id="102112at2"/>
<dbReference type="EMBL" id="FNGV01000015">
    <property type="protein sequence ID" value="SDM81329.1"/>
    <property type="molecule type" value="Genomic_DNA"/>
</dbReference>
<evidence type="ECO:0000313" key="2">
    <source>
        <dbReference type="EMBL" id="SDM81329.1"/>
    </source>
</evidence>
<proteinExistence type="predicted"/>
<evidence type="ECO:0000256" key="1">
    <source>
        <dbReference type="SAM" id="Phobius"/>
    </source>
</evidence>
<organism evidence="2 3">
    <name type="scientific">Kriegella aquimaris</name>
    <dbReference type="NCBI Taxonomy" id="192904"/>
    <lineage>
        <taxon>Bacteria</taxon>
        <taxon>Pseudomonadati</taxon>
        <taxon>Bacteroidota</taxon>
        <taxon>Flavobacteriia</taxon>
        <taxon>Flavobacteriales</taxon>
        <taxon>Flavobacteriaceae</taxon>
        <taxon>Kriegella</taxon>
    </lineage>
</organism>
<protein>
    <recommendedName>
        <fullName evidence="4">DoxX protein</fullName>
    </recommendedName>
</protein>
<reference evidence="2 3" key="1">
    <citation type="submission" date="2016-10" db="EMBL/GenBank/DDBJ databases">
        <authorList>
            <person name="de Groot N.N."/>
        </authorList>
    </citation>
    <scope>NUCLEOTIDE SEQUENCE [LARGE SCALE GENOMIC DNA]</scope>
    <source>
        <strain evidence="2 3">DSM 19886</strain>
    </source>
</reference>
<dbReference type="STRING" id="192904.SAMN04488514_11521"/>
<name>A0A1G9WA49_9FLAO</name>
<feature type="transmembrane region" description="Helical" evidence="1">
    <location>
        <begin position="114"/>
        <end position="133"/>
    </location>
</feature>
<keyword evidence="1" id="KW-0472">Membrane</keyword>
<feature type="transmembrane region" description="Helical" evidence="1">
    <location>
        <begin position="90"/>
        <end position="108"/>
    </location>
</feature>
<keyword evidence="3" id="KW-1185">Reference proteome</keyword>
<feature type="transmembrane region" description="Helical" evidence="1">
    <location>
        <begin position="163"/>
        <end position="182"/>
    </location>
</feature>
<sequence>MKNRTLVKSLKILKYLCIYYLSAKMICFAIPKFLFMQFRILHWQSYAPLVEISKHQHMWSFFGRSYHYNLFIGLTEFLIGILIVFRRTRLIALLLSLGVCVNILVLNIEFDVDFAINHVLLDLTITTLLLFNYRKDLYKYFIQIGGKFDNSLASLESKFMTRLPYLFIVVLSVSYFIFAFGIKKKYSVNENIVGAYKIHNIKINDSIVGLGQGWQTKDPMLFVEYNNQFVLSITDTLFMGRYIQKNDSITIYMDYPNKFDIKSINGLMKNSNSIIGTTSENRTFQMIYKKVDGQNNYLNNLYK</sequence>
<evidence type="ECO:0008006" key="4">
    <source>
        <dbReference type="Google" id="ProtNLM"/>
    </source>
</evidence>
<accession>A0A1G9WA49</accession>